<dbReference type="EMBL" id="JANTQA010000032">
    <property type="protein sequence ID" value="KAJ3439262.1"/>
    <property type="molecule type" value="Genomic_DNA"/>
</dbReference>
<gene>
    <name evidence="1" type="ORF">M0812_15286</name>
</gene>
<sequence length="132" mass="15557">MNNQSTYNQSLTKSINSTISKDYKGNSTDIKSSLAKNTNYTSRQNNSESNYLSIMILEMDIYEDFMIFQDNIKKEVRSTNDLIAEKKLVDDFNRFETIFNISLKKRESHIHKLTERTKKIKLDTKKKISKTW</sequence>
<dbReference type="Proteomes" id="UP001146793">
    <property type="component" value="Unassembled WGS sequence"/>
</dbReference>
<proteinExistence type="predicted"/>
<organism evidence="1 2">
    <name type="scientific">Anaeramoeba flamelloides</name>
    <dbReference type="NCBI Taxonomy" id="1746091"/>
    <lineage>
        <taxon>Eukaryota</taxon>
        <taxon>Metamonada</taxon>
        <taxon>Anaeramoebidae</taxon>
        <taxon>Anaeramoeba</taxon>
    </lineage>
</organism>
<dbReference type="AlphaFoldDB" id="A0AAV7ZFT3"/>
<comment type="caution">
    <text evidence="1">The sequence shown here is derived from an EMBL/GenBank/DDBJ whole genome shotgun (WGS) entry which is preliminary data.</text>
</comment>
<protein>
    <submittedName>
        <fullName evidence="1">Uncharacterized protein</fullName>
    </submittedName>
</protein>
<reference evidence="1" key="1">
    <citation type="submission" date="2022-08" db="EMBL/GenBank/DDBJ databases">
        <title>Novel sulphate-reducing endosymbionts in the free-living metamonad Anaeramoeba.</title>
        <authorList>
            <person name="Jerlstrom-Hultqvist J."/>
            <person name="Cepicka I."/>
            <person name="Gallot-Lavallee L."/>
            <person name="Salas-Leiva D."/>
            <person name="Curtis B.A."/>
            <person name="Zahonova K."/>
            <person name="Pipaliya S."/>
            <person name="Dacks J."/>
            <person name="Roger A.J."/>
        </authorList>
    </citation>
    <scope>NUCLEOTIDE SEQUENCE</scope>
    <source>
        <strain evidence="1">Busselton2</strain>
    </source>
</reference>
<accession>A0AAV7ZFT3</accession>
<evidence type="ECO:0000313" key="1">
    <source>
        <dbReference type="EMBL" id="KAJ3439262.1"/>
    </source>
</evidence>
<name>A0AAV7ZFT3_9EUKA</name>
<evidence type="ECO:0000313" key="2">
    <source>
        <dbReference type="Proteomes" id="UP001146793"/>
    </source>
</evidence>